<evidence type="ECO:0000313" key="4">
    <source>
        <dbReference type="EMBL" id="SHE67460.1"/>
    </source>
</evidence>
<dbReference type="RefSeq" id="WP_073051366.1">
    <property type="nucleotide sequence ID" value="NZ_FQUP01000001.1"/>
</dbReference>
<keyword evidence="2" id="KW-0805">Transcription regulation</keyword>
<dbReference type="PANTHER" id="PTHR30265:SF4">
    <property type="entry name" value="KOW MOTIF FAMILY PROTEIN, EXPRESSED"/>
    <property type="match status" value="1"/>
</dbReference>
<dbReference type="InterPro" id="IPR043425">
    <property type="entry name" value="NusG-like"/>
</dbReference>
<dbReference type="STRING" id="1122133.SAMN02745157_0686"/>
<accession>A0A1M4VF35</accession>
<dbReference type="AlphaFoldDB" id="A0A1M4VF35"/>
<reference evidence="4 5" key="1">
    <citation type="submission" date="2016-11" db="EMBL/GenBank/DDBJ databases">
        <authorList>
            <person name="Jaros S."/>
            <person name="Januszkiewicz K."/>
            <person name="Wedrychowicz H."/>
        </authorList>
    </citation>
    <scope>NUCLEOTIDE SEQUENCE [LARGE SCALE GENOMIC DNA]</scope>
    <source>
        <strain evidence="4 5">DSM 19436</strain>
    </source>
</reference>
<dbReference type="InterPro" id="IPR008991">
    <property type="entry name" value="Translation_prot_SH3-like_sf"/>
</dbReference>
<sequence length="222" mass="25009">MDERKIWRVGDIVEFLPKPAPTPQPVFEGGWNIIVAHERTEHFVMRSAMLAGLEAWYPERTYWSNVTRRHPEPWKLKAPLFPGYVFSRAAAGQSFYDRVNAMREVVTRQRGDEVVIVPTNIPIAVGLLKSRERLLTIRAGDIERLQTQVAAGVFDETKGAVRGNPRGLRTGDAVQIIDGPFAWFEAIVAEIQSDKGLALVEVSIFGRMSRTEMPLDALKRIA</sequence>
<dbReference type="PRINTS" id="PR00338">
    <property type="entry name" value="NUSGTNSCPFCT"/>
</dbReference>
<dbReference type="CDD" id="cd06091">
    <property type="entry name" value="KOW_NusG"/>
    <property type="match status" value="1"/>
</dbReference>
<dbReference type="PANTHER" id="PTHR30265">
    <property type="entry name" value="RHO-INTERACTING TRANSCRIPTION TERMINATION FACTOR NUSG"/>
    <property type="match status" value="1"/>
</dbReference>
<evidence type="ECO:0000256" key="2">
    <source>
        <dbReference type="ARBA" id="ARBA00023015"/>
    </source>
</evidence>
<dbReference type="GO" id="GO:0031564">
    <property type="term" value="P:transcription antitermination"/>
    <property type="evidence" value="ECO:0007669"/>
    <property type="project" value="UniProtKB-KW"/>
</dbReference>
<evidence type="ECO:0000313" key="5">
    <source>
        <dbReference type="Proteomes" id="UP000184485"/>
    </source>
</evidence>
<keyword evidence="5" id="KW-1185">Reference proteome</keyword>
<dbReference type="SUPFAM" id="SSF82679">
    <property type="entry name" value="N-utilization substance G protein NusG, N-terminal domain"/>
    <property type="match status" value="1"/>
</dbReference>
<keyword evidence="1" id="KW-0889">Transcription antitermination</keyword>
<dbReference type="GO" id="GO:0006354">
    <property type="term" value="P:DNA-templated transcription elongation"/>
    <property type="evidence" value="ECO:0007669"/>
    <property type="project" value="InterPro"/>
</dbReference>
<gene>
    <name evidence="4" type="ORF">SAMN02745157_0686</name>
</gene>
<dbReference type="Proteomes" id="UP000184485">
    <property type="component" value="Unassembled WGS sequence"/>
</dbReference>
<dbReference type="InterPro" id="IPR036735">
    <property type="entry name" value="NGN_dom_sf"/>
</dbReference>
<evidence type="ECO:0000256" key="1">
    <source>
        <dbReference type="ARBA" id="ARBA00022814"/>
    </source>
</evidence>
<keyword evidence="3" id="KW-0804">Transcription</keyword>
<dbReference type="InterPro" id="IPR001062">
    <property type="entry name" value="Transcrpt_antiterm_NusG"/>
</dbReference>
<organism evidence="4 5">
    <name type="scientific">Kaistia soli DSM 19436</name>
    <dbReference type="NCBI Taxonomy" id="1122133"/>
    <lineage>
        <taxon>Bacteria</taxon>
        <taxon>Pseudomonadati</taxon>
        <taxon>Pseudomonadota</taxon>
        <taxon>Alphaproteobacteria</taxon>
        <taxon>Hyphomicrobiales</taxon>
        <taxon>Kaistiaceae</taxon>
        <taxon>Kaistia</taxon>
    </lineage>
</organism>
<dbReference type="SUPFAM" id="SSF50104">
    <property type="entry name" value="Translation proteins SH3-like domain"/>
    <property type="match status" value="1"/>
</dbReference>
<dbReference type="GO" id="GO:0032784">
    <property type="term" value="P:regulation of DNA-templated transcription elongation"/>
    <property type="evidence" value="ECO:0007669"/>
    <property type="project" value="InterPro"/>
</dbReference>
<proteinExistence type="predicted"/>
<dbReference type="EMBL" id="FQUP01000001">
    <property type="protein sequence ID" value="SHE67460.1"/>
    <property type="molecule type" value="Genomic_DNA"/>
</dbReference>
<evidence type="ECO:0000256" key="3">
    <source>
        <dbReference type="ARBA" id="ARBA00023163"/>
    </source>
</evidence>
<dbReference type="Gene3D" id="2.30.30.30">
    <property type="match status" value="1"/>
</dbReference>
<dbReference type="InterPro" id="IPR014722">
    <property type="entry name" value="Rib_uL2_dom2"/>
</dbReference>
<dbReference type="OrthoDB" id="8372817at2"/>
<name>A0A1M4VF35_9HYPH</name>
<protein>
    <submittedName>
        <fullName evidence="4">Transcription antitermination protein nusG</fullName>
    </submittedName>
</protein>